<dbReference type="EMBL" id="BAAAZU010000024">
    <property type="protein sequence ID" value="GAA3928661.1"/>
    <property type="molecule type" value="Genomic_DNA"/>
</dbReference>
<dbReference type="InterPro" id="IPR006427">
    <property type="entry name" value="Portal_HK97"/>
</dbReference>
<accession>A0ABP7MTL6</accession>
<sequence length="386" mass="42902">MRWPWQKKETRDNDPSWAALIPSGTSAGLPVSPGNAETISTVFSCVQSIAETIGGLPLLVYRQEDNGDRVRASDHSLYRVLHDQPNERQTALEFREQLTAHVLLWGNGYAEIKSDAAGNVTSLEPIHPQNVTVLKLPSGRIRYDVADPTTGKMRALLADEVLHLKDRTDNGIVGKSRIQVAREMLGGVLASQEHGNKAWANGARLSGVLQTDNVMTNESIGRLRESWEQQFSGYGNTGKTAILENGLKYAQLSMSNEDAQWLESRQFSVEEICRIFRVPPVLVADLRHANFSNSVEMNRWFVTHTLRRWLTMWEEGCERALLGPIARKRFFVEHNVEGLLRGDSTGRAAFYQSGIAAGWLLKSEARTLENLPALEGIDDAAQADAA</sequence>
<comment type="caution">
    <text evidence="1">The sequence shown here is derived from an EMBL/GenBank/DDBJ whole genome shotgun (WGS) entry which is preliminary data.</text>
</comment>
<dbReference type="Gene3D" id="1.20.1270.210">
    <property type="match status" value="1"/>
</dbReference>
<dbReference type="Proteomes" id="UP001501727">
    <property type="component" value="Unassembled WGS sequence"/>
</dbReference>
<reference evidence="2" key="1">
    <citation type="journal article" date="2019" name="Int. J. Syst. Evol. Microbiol.">
        <title>The Global Catalogue of Microorganisms (GCM) 10K type strain sequencing project: providing services to taxonomists for standard genome sequencing and annotation.</title>
        <authorList>
            <consortium name="The Broad Institute Genomics Platform"/>
            <consortium name="The Broad Institute Genome Sequencing Center for Infectious Disease"/>
            <person name="Wu L."/>
            <person name="Ma J."/>
        </authorList>
    </citation>
    <scope>NUCLEOTIDE SEQUENCE [LARGE SCALE GENOMIC DNA]</scope>
    <source>
        <strain evidence="2">JCM 16916</strain>
    </source>
</reference>
<proteinExistence type="predicted"/>
<protein>
    <submittedName>
        <fullName evidence="1">Phage portal protein</fullName>
    </submittedName>
</protein>
<dbReference type="Gene3D" id="3.30.1120.70">
    <property type="match status" value="1"/>
</dbReference>
<gene>
    <name evidence="1" type="ORF">GCM10022229_22910</name>
</gene>
<dbReference type="Gene3D" id="3.40.140.120">
    <property type="match status" value="1"/>
</dbReference>
<dbReference type="InterPro" id="IPR006944">
    <property type="entry name" value="Phage/GTA_portal"/>
</dbReference>
<dbReference type="Pfam" id="PF04860">
    <property type="entry name" value="Phage_portal"/>
    <property type="match status" value="1"/>
</dbReference>
<evidence type="ECO:0000313" key="1">
    <source>
        <dbReference type="EMBL" id="GAA3928661.1"/>
    </source>
</evidence>
<dbReference type="RefSeq" id="WP_344760131.1">
    <property type="nucleotide sequence ID" value="NZ_BAAAZU010000024.1"/>
</dbReference>
<keyword evidence="2" id="KW-1185">Reference proteome</keyword>
<organism evidence="1 2">
    <name type="scientific">Luteimonas lutimaris</name>
    <dbReference type="NCBI Taxonomy" id="698645"/>
    <lineage>
        <taxon>Bacteria</taxon>
        <taxon>Pseudomonadati</taxon>
        <taxon>Pseudomonadota</taxon>
        <taxon>Gammaproteobacteria</taxon>
        <taxon>Lysobacterales</taxon>
        <taxon>Lysobacteraceae</taxon>
        <taxon>Luteimonas</taxon>
    </lineage>
</organism>
<dbReference type="NCBIfam" id="TIGR01537">
    <property type="entry name" value="portal_HK97"/>
    <property type="match status" value="1"/>
</dbReference>
<name>A0ABP7MTL6_9GAMM</name>
<evidence type="ECO:0000313" key="2">
    <source>
        <dbReference type="Proteomes" id="UP001501727"/>
    </source>
</evidence>